<reference evidence="3 4" key="1">
    <citation type="submission" date="2023-05" db="EMBL/GenBank/DDBJ databases">
        <title>B98-5 Cell Line De Novo Hybrid Assembly: An Optical Mapping Approach.</title>
        <authorList>
            <person name="Kananen K."/>
            <person name="Auerbach J.A."/>
            <person name="Kautto E."/>
            <person name="Blachly J.S."/>
        </authorList>
    </citation>
    <scope>NUCLEOTIDE SEQUENCE [LARGE SCALE GENOMIC DNA]</scope>
    <source>
        <strain evidence="3">B95-8</strain>
        <tissue evidence="3">Cell line</tissue>
    </source>
</reference>
<dbReference type="Gene3D" id="2.60.120.200">
    <property type="match status" value="1"/>
</dbReference>
<dbReference type="SUPFAM" id="SSF49899">
    <property type="entry name" value="Concanavalin A-like lectins/glucanases"/>
    <property type="match status" value="1"/>
</dbReference>
<accession>A0ABQ9W2V4</accession>
<feature type="domain" description="Alfy-like armadillo-like repeat" evidence="2">
    <location>
        <begin position="9"/>
        <end position="95"/>
    </location>
</feature>
<dbReference type="InterPro" id="IPR051944">
    <property type="entry name" value="BEACH_domain_protein"/>
</dbReference>
<dbReference type="Pfam" id="PF23295">
    <property type="entry name" value="Arm_4"/>
    <property type="match status" value="1"/>
</dbReference>
<dbReference type="EMBL" id="JASSZA010000003">
    <property type="protein sequence ID" value="KAK2115963.1"/>
    <property type="molecule type" value="Genomic_DNA"/>
</dbReference>
<dbReference type="Proteomes" id="UP001266305">
    <property type="component" value="Unassembled WGS sequence"/>
</dbReference>
<dbReference type="PANTHER" id="PTHR46108:SF1">
    <property type="entry name" value="WD REPEAT AND FYVE DOMAIN-CONTAINING PROTEIN 3"/>
    <property type="match status" value="1"/>
</dbReference>
<evidence type="ECO:0000313" key="3">
    <source>
        <dbReference type="EMBL" id="KAK2115963.1"/>
    </source>
</evidence>
<organism evidence="3 4">
    <name type="scientific">Saguinus oedipus</name>
    <name type="common">Cotton-top tamarin</name>
    <name type="synonym">Oedipomidas oedipus</name>
    <dbReference type="NCBI Taxonomy" id="9490"/>
    <lineage>
        <taxon>Eukaryota</taxon>
        <taxon>Metazoa</taxon>
        <taxon>Chordata</taxon>
        <taxon>Craniata</taxon>
        <taxon>Vertebrata</taxon>
        <taxon>Euteleostomi</taxon>
        <taxon>Mammalia</taxon>
        <taxon>Eutheria</taxon>
        <taxon>Euarchontoglires</taxon>
        <taxon>Primates</taxon>
        <taxon>Haplorrhini</taxon>
        <taxon>Platyrrhini</taxon>
        <taxon>Cebidae</taxon>
        <taxon>Callitrichinae</taxon>
        <taxon>Saguinus</taxon>
    </lineage>
</organism>
<keyword evidence="1" id="KW-0853">WD repeat</keyword>
<sequence>MALLAVLRESHRSRTVFRKVGGFVYITSLLVAMERSLSCPPKNGWEKVNQNQVFELLHTVFCTLTAAMRYEPANSHFFKTEIQYEKLADAVRFLGCFSDLRKISAMNVFPSNTQPFQRLLEEDVVSIESVSPTLRHCSKLFIYLYKVATDSFDSRAEQIPPCLTSESSLPSPWGTPALSRKRHAYHSVSTPPVYPPKNVADLKLHVTSSSLQSSDAVIIHPGAMLAMLDLLASVGSVTQPEHALDLQLAVANILQSLVHTERNQQVMCEAGLHARLLQRCSAALADEDHSLHPPLQRMFERLASQALEPMAVHGLYNAKMSEMELLTSSIILWMCEQEFLRLASPLNCGAWDKKLLKQYRVHKPSSLSYEPEMRSSMITSLEGLGTDNVFSLHEDNHYRISKSLVKSAEGSTVPLTRVKCLVSMTTPHDIRLHGSSVTPAFVEFDTSLEGFGCLFLPSLAPHNAPTNNAVTTGLNDGAVVSGIGYGERFFPPPSGLSYSSWFCIEHFSSPPNSHPVRLLTIVRRANSSEQHYVCLAVVLSAKDRSLIVSTKEELLQNYGCYSPYMIRNDVDDFSEESSFYEILPCCARFRCGELIIEGQWHHLVLVMSKGMLKNSTAALYIDGQLVNTVKYLEEKKELMQQLHYVHSTPGGSGSANPPVVSTVYAYIGTPPAQRQIASLVWRLGPTHFLEEVLPSSNVTTIYDLGPNYVGSFQAMRITDDFEKNYSSFEGKDAKSEGVVPSPVSLVPEEKVSFGLYALSVSSLTVARIRKVYNKLDSKAIAKQAKTHLGISSHENATPVKLIHNSAGHLNGSARTIGAALIGYLGVRTFVPKPVATTLQYIGGAAAILGLVAMASDVEGLYAAVKALVCVVKSNPLASKEMERIKGYQVCNSTYPCETPGSMGFMIAEIIEASKNAKLMREFQLIPKLLLTLRDMSLSQPTIAAISNVLSFLLQGFPNSNDLLRFGQFISSTLPTFAVCEKFVVMEINNEEKLDTGTEEEFGGLVSANLILLRNRLLDILLKLIYTSKEKTSINLQACEELVKTLGFDWIMMFMEEHLHSTTVTAAMRILVVLLSNQSILIKFKEGLSGGGWLEQTDSVLTNKIGTVLVIIIGFNVGRSAGGRSTVREINRDACHFPGFPVLQSFLPKHTNVPALYFLLMALFLQQPVSELPENLQVSVPVISCRSKQGCQDIST</sequence>
<proteinExistence type="predicted"/>
<dbReference type="InterPro" id="IPR056252">
    <property type="entry name" value="Alfy-like_Arm-like"/>
</dbReference>
<protein>
    <submittedName>
        <fullName evidence="3">WD repeat and FYVE domain-containing protein 3</fullName>
    </submittedName>
</protein>
<comment type="caution">
    <text evidence="3">The sequence shown here is derived from an EMBL/GenBank/DDBJ whole genome shotgun (WGS) entry which is preliminary data.</text>
</comment>
<keyword evidence="4" id="KW-1185">Reference proteome</keyword>
<evidence type="ECO:0000313" key="4">
    <source>
        <dbReference type="Proteomes" id="UP001266305"/>
    </source>
</evidence>
<dbReference type="PANTHER" id="PTHR46108">
    <property type="entry name" value="BLUE CHEESE"/>
    <property type="match status" value="1"/>
</dbReference>
<evidence type="ECO:0000256" key="1">
    <source>
        <dbReference type="ARBA" id="ARBA00022574"/>
    </source>
</evidence>
<dbReference type="InterPro" id="IPR013320">
    <property type="entry name" value="ConA-like_dom_sf"/>
</dbReference>
<name>A0ABQ9W2V4_SAGOE</name>
<evidence type="ECO:0000259" key="2">
    <source>
        <dbReference type="Pfam" id="PF23295"/>
    </source>
</evidence>
<gene>
    <name evidence="3" type="primary">WDFY3_3</name>
    <name evidence="3" type="ORF">P7K49_006589</name>
</gene>